<proteinExistence type="predicted"/>
<evidence type="ECO:0000313" key="1">
    <source>
        <dbReference type="EMBL" id="NGX85848.1"/>
    </source>
</evidence>
<dbReference type="EMBL" id="JAADJS010000001">
    <property type="protein sequence ID" value="NGX85848.1"/>
    <property type="molecule type" value="Genomic_DNA"/>
</dbReference>
<accession>A0A6M2AY83</accession>
<name>A0A6M2AY83_9GAMM</name>
<keyword evidence="2" id="KW-1185">Reference proteome</keyword>
<dbReference type="AlphaFoldDB" id="A0A6M2AY83"/>
<evidence type="ECO:0000313" key="2">
    <source>
        <dbReference type="Proteomes" id="UP000476696"/>
    </source>
</evidence>
<organism evidence="1 2">
    <name type="scientific">Rahnella contaminans</name>
    <dbReference type="NCBI Taxonomy" id="2703882"/>
    <lineage>
        <taxon>Bacteria</taxon>
        <taxon>Pseudomonadati</taxon>
        <taxon>Pseudomonadota</taxon>
        <taxon>Gammaproteobacteria</taxon>
        <taxon>Enterobacterales</taxon>
        <taxon>Yersiniaceae</taxon>
        <taxon>Rahnella</taxon>
    </lineage>
</organism>
<protein>
    <submittedName>
        <fullName evidence="1">Uncharacterized protein</fullName>
    </submittedName>
</protein>
<gene>
    <name evidence="1" type="ORF">GW579_01950</name>
</gene>
<reference evidence="1 2" key="1">
    <citation type="submission" date="2020-03" db="EMBL/GenBank/DDBJ databases">
        <title>Rahnella aceri sp. nov., isoated from traditional Jeju Makgeolli.</title>
        <authorList>
            <person name="Kim I.S."/>
            <person name="Jeon D."/>
        </authorList>
    </citation>
    <scope>NUCLEOTIDE SEQUENCE [LARGE SCALE GENOMIC DNA]</scope>
    <source>
        <strain evidence="1 2">Lac-M11</strain>
    </source>
</reference>
<dbReference type="Proteomes" id="UP000476696">
    <property type="component" value="Unassembled WGS sequence"/>
</dbReference>
<sequence>MLKKGTLNNLTDFYNATGTVAPGDTVALTQDNGSFVQPFSVGLVQGAGDPQLNAGTVSAKITFAFIFP</sequence>
<comment type="caution">
    <text evidence="1">The sequence shown here is derived from an EMBL/GenBank/DDBJ whole genome shotgun (WGS) entry which is preliminary data.</text>
</comment>